<dbReference type="RefSeq" id="XP_007513965.1">
    <property type="nucleotide sequence ID" value="XM_007513903.1"/>
</dbReference>
<dbReference type="GeneID" id="19016825"/>
<dbReference type="InterPro" id="IPR000620">
    <property type="entry name" value="EamA_dom"/>
</dbReference>
<dbReference type="EMBL" id="FO082276">
    <property type="protein sequence ID" value="CCO15402.1"/>
    <property type="molecule type" value="Genomic_DNA"/>
</dbReference>
<evidence type="ECO:0000313" key="5">
    <source>
        <dbReference type="Proteomes" id="UP000198341"/>
    </source>
</evidence>
<dbReference type="Proteomes" id="UP000198341">
    <property type="component" value="Chromosome 3"/>
</dbReference>
<dbReference type="AlphaFoldDB" id="K8EBV0"/>
<keyword evidence="2" id="KW-1133">Transmembrane helix</keyword>
<dbReference type="eggNOG" id="ENOG502RZ7K">
    <property type="taxonomic scope" value="Eukaryota"/>
</dbReference>
<dbReference type="OrthoDB" id="153646at2759"/>
<dbReference type="InterPro" id="IPR037185">
    <property type="entry name" value="EmrE-like"/>
</dbReference>
<dbReference type="GO" id="GO:0016020">
    <property type="term" value="C:membrane"/>
    <property type="evidence" value="ECO:0007669"/>
    <property type="project" value="InterPro"/>
</dbReference>
<dbReference type="KEGG" id="bpg:Bathy03g02880"/>
<dbReference type="Pfam" id="PF00892">
    <property type="entry name" value="EamA"/>
    <property type="match status" value="1"/>
</dbReference>
<feature type="domain" description="EamA" evidence="3">
    <location>
        <begin position="7"/>
        <end position="168"/>
    </location>
</feature>
<feature type="transmembrane region" description="Helical" evidence="2">
    <location>
        <begin position="307"/>
        <end position="330"/>
    </location>
</feature>
<evidence type="ECO:0000313" key="4">
    <source>
        <dbReference type="EMBL" id="CCO15402.1"/>
    </source>
</evidence>
<evidence type="ECO:0000256" key="2">
    <source>
        <dbReference type="SAM" id="Phobius"/>
    </source>
</evidence>
<keyword evidence="5" id="KW-1185">Reference proteome</keyword>
<gene>
    <name evidence="4" type="ORF">Bathy03g02880</name>
</gene>
<comment type="similarity">
    <text evidence="1">Belongs to the drug/metabolite transporter (DMT) superfamily. Plant drug/metabolite exporter (P-DME) (TC 2.A.7.4) family.</text>
</comment>
<reference evidence="4 5" key="1">
    <citation type="submission" date="2011-10" db="EMBL/GenBank/DDBJ databases">
        <authorList>
            <person name="Genoscope - CEA"/>
        </authorList>
    </citation>
    <scope>NUCLEOTIDE SEQUENCE [LARGE SCALE GENOMIC DNA]</scope>
    <source>
        <strain evidence="4 5">RCC 1105</strain>
    </source>
</reference>
<protein>
    <recommendedName>
        <fullName evidence="3">EamA domain-containing protein</fullName>
    </recommendedName>
</protein>
<proteinExistence type="inferred from homology"/>
<sequence length="418" mass="44464">MLHAQLIGYGWAFSAAIGNGIQDNLRKYATKSIKNPLHVVAMMEMLNCVTLFLFVFCTGQGELIFGKRKPLFRQKNESSRSYSYENDDDQIARTHLIVLASISALIKCVGSVAFQRALQLTPISLCAPYMAFTPLWLLGLSFFIVHEIPSARGVFGVVVMTGGAYGLNSAAAGSGGGAAAGATTTASGASTLAELEVGIDERKYHREGGAKSRSSGFSGNRSGSDGSMLMVENSTNSGAGNDAGNIVKKDGVVRTIRRAVRESLGKQASALRKQPGSLIAFGVAGLWGLTSDIDKLGKNASAHAGGFIVYVTLQRIFMAAPLGMITAALNPEAFGYLKNPKTLSIIFGMGLCELYTVVAYLHSLEHLFTSYAVAAKRSGILLSVLGGAIMFKEPIGDRLPYVFVIIIGMMCIILADEY</sequence>
<keyword evidence="2" id="KW-0472">Membrane</keyword>
<keyword evidence="2" id="KW-0812">Transmembrane</keyword>
<evidence type="ECO:0000259" key="3">
    <source>
        <dbReference type="Pfam" id="PF00892"/>
    </source>
</evidence>
<feature type="transmembrane region" description="Helical" evidence="2">
    <location>
        <begin position="96"/>
        <end position="114"/>
    </location>
</feature>
<organism evidence="4 5">
    <name type="scientific">Bathycoccus prasinos</name>
    <dbReference type="NCBI Taxonomy" id="41875"/>
    <lineage>
        <taxon>Eukaryota</taxon>
        <taxon>Viridiplantae</taxon>
        <taxon>Chlorophyta</taxon>
        <taxon>Mamiellophyceae</taxon>
        <taxon>Mamiellales</taxon>
        <taxon>Bathycoccaceae</taxon>
        <taxon>Bathycoccus</taxon>
    </lineage>
</organism>
<dbReference type="SUPFAM" id="SSF103481">
    <property type="entry name" value="Multidrug resistance efflux transporter EmrE"/>
    <property type="match status" value="1"/>
</dbReference>
<feature type="transmembrane region" description="Helical" evidence="2">
    <location>
        <begin position="37"/>
        <end position="56"/>
    </location>
</feature>
<name>K8EBV0_9CHLO</name>
<feature type="transmembrane region" description="Helical" evidence="2">
    <location>
        <begin position="342"/>
        <end position="362"/>
    </location>
</feature>
<feature type="transmembrane region" description="Helical" evidence="2">
    <location>
        <begin position="126"/>
        <end position="145"/>
    </location>
</feature>
<feature type="transmembrane region" description="Helical" evidence="2">
    <location>
        <begin position="398"/>
        <end position="415"/>
    </location>
</feature>
<accession>K8EBV0</accession>
<evidence type="ECO:0000256" key="1">
    <source>
        <dbReference type="ARBA" id="ARBA00007635"/>
    </source>
</evidence>